<dbReference type="InterPro" id="IPR023213">
    <property type="entry name" value="CAT-like_dom_sf"/>
</dbReference>
<organism evidence="2 3">
    <name type="scientific">Pedobacter hartonius</name>
    <dbReference type="NCBI Taxonomy" id="425514"/>
    <lineage>
        <taxon>Bacteria</taxon>
        <taxon>Pseudomonadati</taxon>
        <taxon>Bacteroidota</taxon>
        <taxon>Sphingobacteriia</taxon>
        <taxon>Sphingobacteriales</taxon>
        <taxon>Sphingobacteriaceae</taxon>
        <taxon>Pedobacter</taxon>
    </lineage>
</organism>
<dbReference type="Pfam" id="PF00668">
    <property type="entry name" value="Condensation"/>
    <property type="match status" value="1"/>
</dbReference>
<accession>A0A1H4GD88</accession>
<dbReference type="GO" id="GO:0003824">
    <property type="term" value="F:catalytic activity"/>
    <property type="evidence" value="ECO:0007669"/>
    <property type="project" value="InterPro"/>
</dbReference>
<evidence type="ECO:0000259" key="1">
    <source>
        <dbReference type="Pfam" id="PF00668"/>
    </source>
</evidence>
<sequence>MSEIIDSGIMSFQQKQSYDYHMSLTHAGSYEIMLLDLDVSHLDPDFIPLSVNRLFYENDSFRTIFTRKDGETFQQVLKMNEQNNYYFDVIDQSREHYDGSRIEALLSTIGCTMSVSAGSLLARCAIVTFKNTMVRCVFFIHHVIADLWSILIIKKQFYAIYDSLFANQGRADGLMKKKYNMIDYARHQKEGYDLNGARSITYWHQKLAPVLMNPSYTPVNLNAEIKPGFDGADRSSTISKKLDHGDCGFLVSKIEGGLLTSIYQLLEKSNTGFMALFNTIFSLLPWYNGVFKRVLIASPVNNRLSSNLKSVVGLCGGAIYTYLDPDLSLTVSRLLSQAYFDILKSLKYTITDHHIFELDGQLLRERTDLFLNITSKEFENTIPERYYTGEAIQGKRIYYAMQCSVFEQEDHIGMIIGYNKEFYTRQEAAGIMDSVFRVIEILESAFDQPLSKPSDLIHRL</sequence>
<feature type="domain" description="Condensation" evidence="1">
    <location>
        <begin position="10"/>
        <end position="452"/>
    </location>
</feature>
<dbReference type="SUPFAM" id="SSF52777">
    <property type="entry name" value="CoA-dependent acyltransferases"/>
    <property type="match status" value="2"/>
</dbReference>
<dbReference type="Gene3D" id="3.30.559.30">
    <property type="entry name" value="Nonribosomal peptide synthetase, condensation domain"/>
    <property type="match status" value="1"/>
</dbReference>
<dbReference type="Gene3D" id="3.30.559.10">
    <property type="entry name" value="Chloramphenicol acetyltransferase-like domain"/>
    <property type="match status" value="1"/>
</dbReference>
<keyword evidence="3" id="KW-1185">Reference proteome</keyword>
<dbReference type="RefSeq" id="WP_175470613.1">
    <property type="nucleotide sequence ID" value="NZ_FNRA01000009.1"/>
</dbReference>
<protein>
    <submittedName>
        <fullName evidence="2">Condensation domain-containing protein</fullName>
    </submittedName>
</protein>
<dbReference type="STRING" id="425514.SAMN05443550_109198"/>
<name>A0A1H4GD88_9SPHI</name>
<dbReference type="InterPro" id="IPR001242">
    <property type="entry name" value="Condensation_dom"/>
</dbReference>
<gene>
    <name evidence="2" type="ORF">SAMN05443550_109198</name>
</gene>
<dbReference type="AlphaFoldDB" id="A0A1H4GD88"/>
<dbReference type="Proteomes" id="UP000198850">
    <property type="component" value="Unassembled WGS sequence"/>
</dbReference>
<proteinExistence type="predicted"/>
<reference evidence="2 3" key="1">
    <citation type="submission" date="2016-10" db="EMBL/GenBank/DDBJ databases">
        <authorList>
            <person name="de Groot N.N."/>
        </authorList>
    </citation>
    <scope>NUCLEOTIDE SEQUENCE [LARGE SCALE GENOMIC DNA]</scope>
    <source>
        <strain evidence="2 3">DSM 19033</strain>
    </source>
</reference>
<evidence type="ECO:0000313" key="3">
    <source>
        <dbReference type="Proteomes" id="UP000198850"/>
    </source>
</evidence>
<evidence type="ECO:0000313" key="2">
    <source>
        <dbReference type="EMBL" id="SEB06950.1"/>
    </source>
</evidence>
<dbReference type="EMBL" id="FNRA01000009">
    <property type="protein sequence ID" value="SEB06950.1"/>
    <property type="molecule type" value="Genomic_DNA"/>
</dbReference>